<dbReference type="PRINTS" id="PR01046">
    <property type="entry name" value="TRNASYNTHPRO"/>
</dbReference>
<dbReference type="InterPro" id="IPR036754">
    <property type="entry name" value="YbaK/aa-tRNA-synt-asso_dom_sf"/>
</dbReference>
<dbReference type="Pfam" id="PF03129">
    <property type="entry name" value="HGTP_anticodon"/>
    <property type="match status" value="1"/>
</dbReference>
<proteinExistence type="inferred from homology"/>
<dbReference type="InterPro" id="IPR002314">
    <property type="entry name" value="aa-tRNA-synt_IIb"/>
</dbReference>
<keyword evidence="8 10" id="KW-0030">Aminoacyl-tRNA synthetase</keyword>
<evidence type="ECO:0000259" key="11">
    <source>
        <dbReference type="PROSITE" id="PS50862"/>
    </source>
</evidence>
<dbReference type="Gene3D" id="3.40.50.800">
    <property type="entry name" value="Anticodon-binding domain"/>
    <property type="match status" value="1"/>
</dbReference>
<dbReference type="PROSITE" id="PS50862">
    <property type="entry name" value="AA_TRNA_LIGASE_II"/>
    <property type="match status" value="1"/>
</dbReference>
<dbReference type="Pfam" id="PF04073">
    <property type="entry name" value="tRNA_edit"/>
    <property type="match status" value="1"/>
</dbReference>
<dbReference type="CDD" id="cd04334">
    <property type="entry name" value="ProRS-INS"/>
    <property type="match status" value="1"/>
</dbReference>
<comment type="similarity">
    <text evidence="10">Belongs to the class-II aminoacyl-tRNA synthetase family. ProS type 1 subfamily.</text>
</comment>
<dbReference type="InterPro" id="IPR044140">
    <property type="entry name" value="ProRS_anticodon_short"/>
</dbReference>
<dbReference type="InterPro" id="IPR002316">
    <property type="entry name" value="Pro-tRNA-ligase_IIa"/>
</dbReference>
<evidence type="ECO:0000256" key="8">
    <source>
        <dbReference type="ARBA" id="ARBA00023146"/>
    </source>
</evidence>
<dbReference type="SUPFAM" id="SSF52954">
    <property type="entry name" value="Class II aaRS ABD-related"/>
    <property type="match status" value="1"/>
</dbReference>
<comment type="caution">
    <text evidence="12">The sequence shown here is derived from an EMBL/GenBank/DDBJ whole genome shotgun (WGS) entry which is preliminary data.</text>
</comment>
<evidence type="ECO:0000256" key="10">
    <source>
        <dbReference type="HAMAP-Rule" id="MF_01569"/>
    </source>
</evidence>
<dbReference type="CDD" id="cd00779">
    <property type="entry name" value="ProRS_core_prok"/>
    <property type="match status" value="1"/>
</dbReference>
<comment type="function">
    <text evidence="10">Catalyzes the attachment of proline to tRNA(Pro) in a two-step reaction: proline is first activated by ATP to form Pro-AMP and then transferred to the acceptor end of tRNA(Pro). As ProRS can inadvertently accommodate and process non-cognate amino acids such as alanine and cysteine, to avoid such errors it has two additional distinct editing activities against alanine. One activity is designated as 'pretransfer' editing and involves the tRNA(Pro)-independent hydrolysis of activated Ala-AMP. The other activity is designated 'posttransfer' editing and involves deacylation of mischarged Ala-tRNA(Pro). The misacylated Cys-tRNA(Pro) is not edited by ProRS.</text>
</comment>
<dbReference type="RefSeq" id="WP_066128623.1">
    <property type="nucleotide sequence ID" value="NZ_KQ959856.1"/>
</dbReference>
<dbReference type="InterPro" id="IPR045864">
    <property type="entry name" value="aa-tRNA-synth_II/BPL/LPL"/>
</dbReference>
<comment type="domain">
    <text evidence="10">Consists of three domains: the N-terminal catalytic domain, the editing domain and the C-terminal anticodon-binding domain.</text>
</comment>
<dbReference type="NCBIfam" id="TIGR00409">
    <property type="entry name" value="proS_fam_II"/>
    <property type="match status" value="1"/>
</dbReference>
<dbReference type="InterPro" id="IPR006195">
    <property type="entry name" value="aa-tRNA-synth_II"/>
</dbReference>
<reference evidence="12 13" key="1">
    <citation type="submission" date="2016-01" db="EMBL/GenBank/DDBJ databases">
        <authorList>
            <person name="Mitreva M."/>
            <person name="Pepin K.H."/>
            <person name="Mihindukulasuriya K.A."/>
            <person name="Fulton R."/>
            <person name="Fronick C."/>
            <person name="O'Laughlin M."/>
            <person name="Miner T."/>
            <person name="Herter B."/>
            <person name="Rosa B.A."/>
            <person name="Cordes M."/>
            <person name="Tomlinson C."/>
            <person name="Wollam A."/>
            <person name="Palsikar V.B."/>
            <person name="Mardis E.R."/>
            <person name="Wilson R.K."/>
        </authorList>
    </citation>
    <scope>NUCLEOTIDE SEQUENCE [LARGE SCALE GENOMIC DNA]</scope>
    <source>
        <strain evidence="12 13">KA00071</strain>
    </source>
</reference>
<dbReference type="InterPro" id="IPR036621">
    <property type="entry name" value="Anticodon-bd_dom_sf"/>
</dbReference>
<dbReference type="PANTHER" id="PTHR42753:SF2">
    <property type="entry name" value="PROLINE--TRNA LIGASE"/>
    <property type="match status" value="1"/>
</dbReference>
<protein>
    <recommendedName>
        <fullName evidence="10">Proline--tRNA ligase</fullName>
        <ecNumber evidence="10">6.1.1.15</ecNumber>
    </recommendedName>
    <alternativeName>
        <fullName evidence="10">Prolyl-tRNA synthetase</fullName>
        <shortName evidence="10">ProRS</shortName>
    </alternativeName>
</protein>
<comment type="catalytic activity">
    <reaction evidence="9 10">
        <text>tRNA(Pro) + L-proline + ATP = L-prolyl-tRNA(Pro) + AMP + diphosphate</text>
        <dbReference type="Rhea" id="RHEA:14305"/>
        <dbReference type="Rhea" id="RHEA-COMP:9700"/>
        <dbReference type="Rhea" id="RHEA-COMP:9702"/>
        <dbReference type="ChEBI" id="CHEBI:30616"/>
        <dbReference type="ChEBI" id="CHEBI:33019"/>
        <dbReference type="ChEBI" id="CHEBI:60039"/>
        <dbReference type="ChEBI" id="CHEBI:78442"/>
        <dbReference type="ChEBI" id="CHEBI:78532"/>
        <dbReference type="ChEBI" id="CHEBI:456215"/>
        <dbReference type="EC" id="6.1.1.15"/>
    </reaction>
</comment>
<gene>
    <name evidence="10" type="primary">proS</name>
    <name evidence="12" type="ORF">HMPREF1871_00143</name>
</gene>
<keyword evidence="6 10" id="KW-0067">ATP-binding</keyword>
<dbReference type="InterPro" id="IPR007214">
    <property type="entry name" value="YbaK/aa-tRNA-synth-assoc-dom"/>
</dbReference>
<evidence type="ECO:0000256" key="1">
    <source>
        <dbReference type="ARBA" id="ARBA00004496"/>
    </source>
</evidence>
<dbReference type="InterPro" id="IPR050062">
    <property type="entry name" value="Pro-tRNA_synthetase"/>
</dbReference>
<dbReference type="CDD" id="cd00861">
    <property type="entry name" value="ProRS_anticodon_short"/>
    <property type="match status" value="1"/>
</dbReference>
<dbReference type="Pfam" id="PF00587">
    <property type="entry name" value="tRNA-synt_2b"/>
    <property type="match status" value="1"/>
</dbReference>
<dbReference type="NCBIfam" id="NF006625">
    <property type="entry name" value="PRK09194.1"/>
    <property type="match status" value="1"/>
</dbReference>
<keyword evidence="7 10" id="KW-0648">Protein biosynthesis</keyword>
<organism evidence="12 13">
    <name type="scientific">Gemelliphila asaccharolytica</name>
    <dbReference type="NCBI Taxonomy" id="502393"/>
    <lineage>
        <taxon>Bacteria</taxon>
        <taxon>Bacillati</taxon>
        <taxon>Bacillota</taxon>
        <taxon>Bacilli</taxon>
        <taxon>Bacillales</taxon>
        <taxon>Gemellaceae</taxon>
        <taxon>Gemelliphila</taxon>
    </lineage>
</organism>
<comment type="subcellular location">
    <subcellularLocation>
        <location evidence="1 10">Cytoplasm</location>
    </subcellularLocation>
</comment>
<keyword evidence="4 10" id="KW-0436">Ligase</keyword>
<dbReference type="HAMAP" id="MF_01569">
    <property type="entry name" value="Pro_tRNA_synth_type1"/>
    <property type="match status" value="1"/>
</dbReference>
<dbReference type="Proteomes" id="UP000070467">
    <property type="component" value="Unassembled WGS sequence"/>
</dbReference>
<sequence length="564" mass="64441">MKQTKTFIPTTREVPANAEAISHKLLIKAGMVKQVSAGVYTYLPLANNVIEKIKRIIREEHEAIDASEVLMPILQSAEYWQKSGRWNKMGPELMRVKDRKDAWYALQPTSEEIMCQTVENMLTSYKQLPISLYQIQTKFRDEVRPRLGLLRCKEFIMKDSYSFHDSPESLREVYMEHYNAYKKIYDRMDLKYRIVQADSGNIGGNYTHEFQALADVGEDVIVYTEESDYAANLEIAKVVEENYKLPKFTKKERDIIETPAQESIDDIAAYCGVTPDRALKALMIKADGELYMVLMCGNDQLSEVKFKKATGTSTYEMASQEDILSIGSCPGYIGPFDVKGCKVIADNAVKYMYNYSCGANKKGFHFINVNKGDYKVDSYYDLRMINEGDLAEDLSGKVKFAKGIEIGQVFELGQGYSKSMNITYLDANGKSQPFYMGCYGIGVSRLLSAIIEQHNDEYGIKWPKEVAPYQVHLICVDMKKEEQEILSEKIYQELKSEKVEILYDNRNERAGVKFNDADLIGIPLQIIVGKKAKENIVELKYRGTGEKIEIKTEEIADLIKKFYK</sequence>
<dbReference type="EC" id="6.1.1.15" evidence="10"/>
<evidence type="ECO:0000256" key="7">
    <source>
        <dbReference type="ARBA" id="ARBA00022917"/>
    </source>
</evidence>
<dbReference type="InterPro" id="IPR033730">
    <property type="entry name" value="ProRS_core_prok"/>
</dbReference>
<keyword evidence="3 10" id="KW-0963">Cytoplasm</keyword>
<dbReference type="GO" id="GO:0016874">
    <property type="term" value="F:ligase activity"/>
    <property type="evidence" value="ECO:0007669"/>
    <property type="project" value="UniProtKB-KW"/>
</dbReference>
<evidence type="ECO:0000256" key="6">
    <source>
        <dbReference type="ARBA" id="ARBA00022840"/>
    </source>
</evidence>
<dbReference type="Gene3D" id="3.30.930.10">
    <property type="entry name" value="Bira Bifunctional Protein, Domain 2"/>
    <property type="match status" value="2"/>
</dbReference>
<evidence type="ECO:0000256" key="5">
    <source>
        <dbReference type="ARBA" id="ARBA00022741"/>
    </source>
</evidence>
<dbReference type="PANTHER" id="PTHR42753">
    <property type="entry name" value="MITOCHONDRIAL RIBOSOME PROTEIN L39/PROLYL-TRNA LIGASE FAMILY MEMBER"/>
    <property type="match status" value="1"/>
</dbReference>
<keyword evidence="5 10" id="KW-0547">Nucleotide-binding</keyword>
<evidence type="ECO:0000313" key="12">
    <source>
        <dbReference type="EMBL" id="KXB58900.1"/>
    </source>
</evidence>
<keyword evidence="13" id="KW-1185">Reference proteome</keyword>
<evidence type="ECO:0000256" key="3">
    <source>
        <dbReference type="ARBA" id="ARBA00022490"/>
    </source>
</evidence>
<evidence type="ECO:0000313" key="13">
    <source>
        <dbReference type="Proteomes" id="UP000070467"/>
    </source>
</evidence>
<evidence type="ECO:0000256" key="9">
    <source>
        <dbReference type="ARBA" id="ARBA00047671"/>
    </source>
</evidence>
<dbReference type="SUPFAM" id="SSF55826">
    <property type="entry name" value="YbaK/ProRS associated domain"/>
    <property type="match status" value="1"/>
</dbReference>
<dbReference type="InterPro" id="IPR004500">
    <property type="entry name" value="Pro-tRNA-synth_IIa_bac-type"/>
</dbReference>
<evidence type="ECO:0000256" key="2">
    <source>
        <dbReference type="ARBA" id="ARBA00011738"/>
    </source>
</evidence>
<feature type="domain" description="Aminoacyl-transfer RNA synthetases class-II family profile" evidence="11">
    <location>
        <begin position="47"/>
        <end position="463"/>
    </location>
</feature>
<comment type="subunit">
    <text evidence="2 10">Homodimer.</text>
</comment>
<dbReference type="SUPFAM" id="SSF55681">
    <property type="entry name" value="Class II aaRS and biotin synthetases"/>
    <property type="match status" value="1"/>
</dbReference>
<evidence type="ECO:0000256" key="4">
    <source>
        <dbReference type="ARBA" id="ARBA00022598"/>
    </source>
</evidence>
<accession>A0ABR5TNC8</accession>
<dbReference type="InterPro" id="IPR023717">
    <property type="entry name" value="Pro-tRNA-Synthase_IIa_type1"/>
</dbReference>
<dbReference type="InterPro" id="IPR004154">
    <property type="entry name" value="Anticodon-bd"/>
</dbReference>
<dbReference type="EMBL" id="LSDB01000003">
    <property type="protein sequence ID" value="KXB58900.1"/>
    <property type="molecule type" value="Genomic_DNA"/>
</dbReference>
<name>A0ABR5TNC8_9BACL</name>